<dbReference type="PROSITE" id="PS50011">
    <property type="entry name" value="PROTEIN_KINASE_DOM"/>
    <property type="match status" value="1"/>
</dbReference>
<dbReference type="GO" id="GO:0005524">
    <property type="term" value="F:ATP binding"/>
    <property type="evidence" value="ECO:0007669"/>
    <property type="project" value="InterPro"/>
</dbReference>
<accession>A0A0D0CGN3</accession>
<dbReference type="InterPro" id="IPR000719">
    <property type="entry name" value="Prot_kinase_dom"/>
</dbReference>
<feature type="domain" description="Protein kinase" evidence="1">
    <location>
        <begin position="1"/>
        <end position="173"/>
    </location>
</feature>
<dbReference type="PANTHER" id="PTHR23257">
    <property type="entry name" value="SERINE-THREONINE PROTEIN KINASE"/>
    <property type="match status" value="1"/>
</dbReference>
<dbReference type="InterPro" id="IPR011009">
    <property type="entry name" value="Kinase-like_dom_sf"/>
</dbReference>
<evidence type="ECO:0000313" key="2">
    <source>
        <dbReference type="EMBL" id="KIK74433.1"/>
    </source>
</evidence>
<dbReference type="OrthoDB" id="346907at2759"/>
<dbReference type="InterPro" id="IPR001245">
    <property type="entry name" value="Ser-Thr/Tyr_kinase_cat_dom"/>
</dbReference>
<proteinExistence type="predicted"/>
<name>A0A0D0CGN3_9AGAM</name>
<dbReference type="SUPFAM" id="SSF56112">
    <property type="entry name" value="Protein kinase-like (PK-like)"/>
    <property type="match status" value="1"/>
</dbReference>
<keyword evidence="3" id="KW-1185">Reference proteome</keyword>
<evidence type="ECO:0000313" key="3">
    <source>
        <dbReference type="Proteomes" id="UP000054538"/>
    </source>
</evidence>
<dbReference type="Pfam" id="PF07714">
    <property type="entry name" value="PK_Tyr_Ser-Thr"/>
    <property type="match status" value="1"/>
</dbReference>
<gene>
    <name evidence="2" type="ORF">PAXRUDRAFT_545849</name>
</gene>
<evidence type="ECO:0000259" key="1">
    <source>
        <dbReference type="PROSITE" id="PS50011"/>
    </source>
</evidence>
<feature type="non-terminal residue" evidence="2">
    <location>
        <position position="1"/>
    </location>
</feature>
<reference evidence="2 3" key="1">
    <citation type="submission" date="2014-04" db="EMBL/GenBank/DDBJ databases">
        <authorList>
            <consortium name="DOE Joint Genome Institute"/>
            <person name="Kuo A."/>
            <person name="Kohler A."/>
            <person name="Jargeat P."/>
            <person name="Nagy L.G."/>
            <person name="Floudas D."/>
            <person name="Copeland A."/>
            <person name="Barry K.W."/>
            <person name="Cichocki N."/>
            <person name="Veneault-Fourrey C."/>
            <person name="LaButti K."/>
            <person name="Lindquist E.A."/>
            <person name="Lipzen A."/>
            <person name="Lundell T."/>
            <person name="Morin E."/>
            <person name="Murat C."/>
            <person name="Sun H."/>
            <person name="Tunlid A."/>
            <person name="Henrissat B."/>
            <person name="Grigoriev I.V."/>
            <person name="Hibbett D.S."/>
            <person name="Martin F."/>
            <person name="Nordberg H.P."/>
            <person name="Cantor M.N."/>
            <person name="Hua S.X."/>
        </authorList>
    </citation>
    <scope>NUCLEOTIDE SEQUENCE [LARGE SCALE GENOMIC DNA]</scope>
    <source>
        <strain evidence="2 3">Ve08.2h10</strain>
    </source>
</reference>
<sequence>ISKDERTLILVRVAEALYYIHSELHHVVHGDLTGSSILINGDGRPLISDFTLSSIFAHRSPMSNFQSFAPTSFRWTAPELLGPAEKEPTIKSDVYSYGCVMLHTMSGQLPYGEMHDISVLLEKRHGRRPQIPVHSPIEGTHCKWINDCLDVTPEHRPSLPDIIRFLSSSGGYMA</sequence>
<dbReference type="InParanoid" id="A0A0D0CGN3"/>
<protein>
    <recommendedName>
        <fullName evidence="1">Protein kinase domain-containing protein</fullName>
    </recommendedName>
</protein>
<dbReference type="GO" id="GO:0004672">
    <property type="term" value="F:protein kinase activity"/>
    <property type="evidence" value="ECO:0007669"/>
    <property type="project" value="InterPro"/>
</dbReference>
<dbReference type="InterPro" id="IPR050167">
    <property type="entry name" value="Ser_Thr_protein_kinase"/>
</dbReference>
<organism evidence="2 3">
    <name type="scientific">Paxillus rubicundulus Ve08.2h10</name>
    <dbReference type="NCBI Taxonomy" id="930991"/>
    <lineage>
        <taxon>Eukaryota</taxon>
        <taxon>Fungi</taxon>
        <taxon>Dikarya</taxon>
        <taxon>Basidiomycota</taxon>
        <taxon>Agaricomycotina</taxon>
        <taxon>Agaricomycetes</taxon>
        <taxon>Agaricomycetidae</taxon>
        <taxon>Boletales</taxon>
        <taxon>Paxilineae</taxon>
        <taxon>Paxillaceae</taxon>
        <taxon>Paxillus</taxon>
    </lineage>
</organism>
<dbReference type="Gene3D" id="1.10.510.10">
    <property type="entry name" value="Transferase(Phosphotransferase) domain 1"/>
    <property type="match status" value="1"/>
</dbReference>
<dbReference type="HOGENOM" id="CLU_000288_7_18_1"/>
<reference evidence="3" key="2">
    <citation type="submission" date="2015-01" db="EMBL/GenBank/DDBJ databases">
        <title>Evolutionary Origins and Diversification of the Mycorrhizal Mutualists.</title>
        <authorList>
            <consortium name="DOE Joint Genome Institute"/>
            <consortium name="Mycorrhizal Genomics Consortium"/>
            <person name="Kohler A."/>
            <person name="Kuo A."/>
            <person name="Nagy L.G."/>
            <person name="Floudas D."/>
            <person name="Copeland A."/>
            <person name="Barry K.W."/>
            <person name="Cichocki N."/>
            <person name="Veneault-Fourrey C."/>
            <person name="LaButti K."/>
            <person name="Lindquist E.A."/>
            <person name="Lipzen A."/>
            <person name="Lundell T."/>
            <person name="Morin E."/>
            <person name="Murat C."/>
            <person name="Riley R."/>
            <person name="Ohm R."/>
            <person name="Sun H."/>
            <person name="Tunlid A."/>
            <person name="Henrissat B."/>
            <person name="Grigoriev I.V."/>
            <person name="Hibbett D.S."/>
            <person name="Martin F."/>
        </authorList>
    </citation>
    <scope>NUCLEOTIDE SEQUENCE [LARGE SCALE GENOMIC DNA]</scope>
    <source>
        <strain evidence="3">Ve08.2h10</strain>
    </source>
</reference>
<dbReference type="STRING" id="930991.A0A0D0CGN3"/>
<dbReference type="Proteomes" id="UP000054538">
    <property type="component" value="Unassembled WGS sequence"/>
</dbReference>
<dbReference type="EMBL" id="KN828867">
    <property type="protein sequence ID" value="KIK74433.1"/>
    <property type="molecule type" value="Genomic_DNA"/>
</dbReference>
<dbReference type="AlphaFoldDB" id="A0A0D0CGN3"/>